<comment type="function">
    <text evidence="8">Part of the MsrPQ system that repairs oxidized periplasmic proteins containing methionine sulfoxide residues (Met-O), using respiratory chain electrons. Thus protects these proteins from oxidative-stress damage caused by reactive species of oxygen and chlorine generated by the host defense mechanisms. MsrPQ is essential for the maintenance of envelope integrity under bleach stress, rescuing a wide series of structurally unrelated periplasmic proteins from methionine oxidation. MsrQ provides electrons for reduction to the reductase catalytic subunit MsrP, using the quinone pool of the respiratory chain.</text>
</comment>
<accession>K7A0F3</accession>
<evidence type="ECO:0000256" key="7">
    <source>
        <dbReference type="ARBA" id="ARBA00023136"/>
    </source>
</evidence>
<dbReference type="GO" id="GO:0030091">
    <property type="term" value="P:protein repair"/>
    <property type="evidence" value="ECO:0007669"/>
    <property type="project" value="UniProtKB-UniRule"/>
</dbReference>
<comment type="cofactor">
    <cofactor evidence="8">
        <name>FMN</name>
        <dbReference type="ChEBI" id="CHEBI:58210"/>
    </cofactor>
    <text evidence="8">Binds 1 FMN per subunit.</text>
</comment>
<keyword evidence="8" id="KW-0479">Metal-binding</keyword>
<dbReference type="Pfam" id="PF01794">
    <property type="entry name" value="Ferric_reduct"/>
    <property type="match status" value="1"/>
</dbReference>
<keyword evidence="2 8" id="KW-0813">Transport</keyword>
<proteinExistence type="inferred from homology"/>
<keyword evidence="8" id="KW-1003">Cell membrane</keyword>
<dbReference type="Proteomes" id="UP000006251">
    <property type="component" value="Unassembled WGS sequence"/>
</dbReference>
<keyword evidence="11" id="KW-1185">Reference proteome</keyword>
<comment type="cofactor">
    <cofactor evidence="8">
        <name>heme b</name>
        <dbReference type="ChEBI" id="CHEBI:60344"/>
    </cofactor>
    <text evidence="8">Binds 1 heme b (iron(II)-protoporphyrin IX) group per subunit.</text>
</comment>
<dbReference type="InterPro" id="IPR013130">
    <property type="entry name" value="Fe3_Rdtase_TM_dom"/>
</dbReference>
<keyword evidence="7 8" id="KW-0472">Membrane</keyword>
<protein>
    <recommendedName>
        <fullName evidence="8">Protein-methionine-sulfoxide reductase heme-binding subunit MsrQ</fullName>
    </recommendedName>
    <alternativeName>
        <fullName evidence="8">Flavocytochrome MsrQ</fullName>
    </alternativeName>
</protein>
<keyword evidence="5 8" id="KW-1133">Transmembrane helix</keyword>
<evidence type="ECO:0000256" key="8">
    <source>
        <dbReference type="HAMAP-Rule" id="MF_01207"/>
    </source>
</evidence>
<evidence type="ECO:0000313" key="10">
    <source>
        <dbReference type="EMBL" id="GAC29000.1"/>
    </source>
</evidence>
<feature type="transmembrane region" description="Helical" evidence="8">
    <location>
        <begin position="175"/>
        <end position="192"/>
    </location>
</feature>
<evidence type="ECO:0000313" key="11">
    <source>
        <dbReference type="Proteomes" id="UP000006251"/>
    </source>
</evidence>
<sequence>MYGKTLPRQNGAPVRLLAHVVILVWLGIVFDQGFSDQLGGDPVQALRDFTGIGALNLLVISLIIRPLAMFFKFTQLLPFRRPIGLHSALYCLSHFYVFIAFELHFEIQLIISEIIKRPYITVGFVTLVTLIVLAVTSVNRIKQSMGSKWFILHSLAYVAVVLDCLHYLWLVKSAWYEPATYLAFTACLLFLRRARIKKYSNSTCMFIYTVLLYVYT</sequence>
<organism evidence="10 11">
    <name type="scientific">Brumicola pallidula DSM 14239 = ACAM 615</name>
    <dbReference type="NCBI Taxonomy" id="1121922"/>
    <lineage>
        <taxon>Bacteria</taxon>
        <taxon>Pseudomonadati</taxon>
        <taxon>Pseudomonadota</taxon>
        <taxon>Gammaproteobacteria</taxon>
        <taxon>Alteromonadales</taxon>
        <taxon>Alteromonadaceae</taxon>
        <taxon>Brumicola</taxon>
    </lineage>
</organism>
<dbReference type="InterPro" id="IPR022837">
    <property type="entry name" value="MsrQ-like"/>
</dbReference>
<keyword evidence="8" id="KW-0288">FMN</keyword>
<dbReference type="OrthoDB" id="9788328at2"/>
<feature type="transmembrane region" description="Helical" evidence="8">
    <location>
        <begin position="50"/>
        <end position="71"/>
    </location>
</feature>
<feature type="transmembrane region" description="Helical" evidence="8">
    <location>
        <begin position="83"/>
        <end position="99"/>
    </location>
</feature>
<keyword evidence="3 8" id="KW-0349">Heme</keyword>
<keyword evidence="6 8" id="KW-0408">Iron</keyword>
<dbReference type="EMBL" id="BAEQ01000038">
    <property type="protein sequence ID" value="GAC29000.1"/>
    <property type="molecule type" value="Genomic_DNA"/>
</dbReference>
<reference evidence="11" key="1">
    <citation type="journal article" date="2014" name="Environ. Microbiol.">
        <title>Comparative genomics of the marine bacterial genus Glaciecola reveals the high degree of genomic diversity and genomic characteristic for cold adaptation.</title>
        <authorList>
            <person name="Qin Q.L."/>
            <person name="Xie B.B."/>
            <person name="Yu Y."/>
            <person name="Shu Y.L."/>
            <person name="Rong J.C."/>
            <person name="Zhang Y.J."/>
            <person name="Zhao D.L."/>
            <person name="Chen X.L."/>
            <person name="Zhang X.Y."/>
            <person name="Chen B."/>
            <person name="Zhou B.C."/>
            <person name="Zhang Y.Z."/>
        </authorList>
    </citation>
    <scope>NUCLEOTIDE SEQUENCE [LARGE SCALE GENOMIC DNA]</scope>
    <source>
        <strain evidence="11">ACAM 615</strain>
    </source>
</reference>
<dbReference type="GO" id="GO:0046872">
    <property type="term" value="F:metal ion binding"/>
    <property type="evidence" value="ECO:0007669"/>
    <property type="project" value="UniProtKB-KW"/>
</dbReference>
<keyword evidence="8" id="KW-0285">Flavoprotein</keyword>
<keyword evidence="4 8" id="KW-0812">Transmembrane</keyword>
<dbReference type="GO" id="GO:0005886">
    <property type="term" value="C:plasma membrane"/>
    <property type="evidence" value="ECO:0007669"/>
    <property type="project" value="UniProtKB-SubCell"/>
</dbReference>
<feature type="transmembrane region" description="Helical" evidence="8">
    <location>
        <begin position="12"/>
        <end position="30"/>
    </location>
</feature>
<evidence type="ECO:0000259" key="9">
    <source>
        <dbReference type="Pfam" id="PF01794"/>
    </source>
</evidence>
<comment type="subunit">
    <text evidence="8">Heterodimer of a catalytic subunit (MsrP) and a heme-binding subunit (MsrQ).</text>
</comment>
<evidence type="ECO:0000256" key="3">
    <source>
        <dbReference type="ARBA" id="ARBA00022617"/>
    </source>
</evidence>
<comment type="caution">
    <text evidence="10">The sequence shown here is derived from an EMBL/GenBank/DDBJ whole genome shotgun (WGS) entry which is preliminary data.</text>
</comment>
<feature type="transmembrane region" description="Helical" evidence="8">
    <location>
        <begin position="150"/>
        <end position="169"/>
    </location>
</feature>
<name>K7A0F3_9ALTE</name>
<evidence type="ECO:0000256" key="5">
    <source>
        <dbReference type="ARBA" id="ARBA00022989"/>
    </source>
</evidence>
<evidence type="ECO:0000256" key="2">
    <source>
        <dbReference type="ARBA" id="ARBA00022448"/>
    </source>
</evidence>
<dbReference type="STRING" id="1121922.GCA_000428905_03086"/>
<gene>
    <name evidence="10" type="primary">yedZ</name>
    <name evidence="8" type="synonym">msrQ</name>
    <name evidence="10" type="ORF">GPAL_2139</name>
</gene>
<evidence type="ECO:0000256" key="4">
    <source>
        <dbReference type="ARBA" id="ARBA00022692"/>
    </source>
</evidence>
<evidence type="ECO:0000256" key="6">
    <source>
        <dbReference type="ARBA" id="ARBA00023004"/>
    </source>
</evidence>
<dbReference type="HAMAP" id="MF_01207">
    <property type="entry name" value="MsrQ"/>
    <property type="match status" value="1"/>
</dbReference>
<dbReference type="PANTHER" id="PTHR36964">
    <property type="entry name" value="PROTEIN-METHIONINE-SULFOXIDE REDUCTASE HEME-BINDING SUBUNIT MSRQ"/>
    <property type="match status" value="1"/>
</dbReference>
<dbReference type="PANTHER" id="PTHR36964:SF1">
    <property type="entry name" value="PROTEIN-METHIONINE-SULFOXIDE REDUCTASE HEME-BINDING SUBUNIT MSRQ"/>
    <property type="match status" value="1"/>
</dbReference>
<dbReference type="GO" id="GO:0016679">
    <property type="term" value="F:oxidoreductase activity, acting on diphenols and related substances as donors"/>
    <property type="evidence" value="ECO:0007669"/>
    <property type="project" value="TreeGrafter"/>
</dbReference>
<feature type="domain" description="Ferric oxidoreductase" evidence="9">
    <location>
        <begin position="51"/>
        <end position="162"/>
    </location>
</feature>
<feature type="transmembrane region" description="Helical" evidence="8">
    <location>
        <begin position="119"/>
        <end position="138"/>
    </location>
</feature>
<keyword evidence="8" id="KW-0249">Electron transport</keyword>
<evidence type="ECO:0000256" key="1">
    <source>
        <dbReference type="ARBA" id="ARBA00004141"/>
    </source>
</evidence>
<dbReference type="GO" id="GO:0010181">
    <property type="term" value="F:FMN binding"/>
    <property type="evidence" value="ECO:0007669"/>
    <property type="project" value="UniProtKB-UniRule"/>
</dbReference>
<dbReference type="GO" id="GO:0020037">
    <property type="term" value="F:heme binding"/>
    <property type="evidence" value="ECO:0007669"/>
    <property type="project" value="UniProtKB-UniRule"/>
</dbReference>
<comment type="subcellular location">
    <subcellularLocation>
        <location evidence="8">Cell membrane</location>
        <topology evidence="8">Multi-pass membrane protein</topology>
    </subcellularLocation>
    <subcellularLocation>
        <location evidence="1">Membrane</location>
        <topology evidence="1">Multi-pass membrane protein</topology>
    </subcellularLocation>
</comment>
<dbReference type="GO" id="GO:0009055">
    <property type="term" value="F:electron transfer activity"/>
    <property type="evidence" value="ECO:0007669"/>
    <property type="project" value="UniProtKB-UniRule"/>
</dbReference>
<comment type="similarity">
    <text evidence="8">Belongs to the MsrQ family.</text>
</comment>
<dbReference type="AlphaFoldDB" id="K7A0F3"/>